<gene>
    <name evidence="4" type="ORF">OOU_Y34scaffold00510g18</name>
</gene>
<sequence>MAFGGQIRRLTSHSIQKKTRCSCKASVPEPDPPPRKAYSPAACNQSISSKVSGVAGFRALWASYIEKPSRFRGLLAEPFTMVATLGQKGIIVVTKGKIIAVLLLILTWWVAALIPSYSPLIQAEIQYRFHEALQKVPAIEVDWHRPADPKSNYDQTKIALMVEARPIPHLVPQILHMITVMPPDWRMVFIGSEASVLSVGRAFAVKHQQVIGKMDLMVLPEPWEIDSKEKVHRIMTDIRFYNEFLPGVQWILRFESDSILCANSETSLNEWLDWSWAGSPRKKDDRFSGNGGLSLRKVSAIRRVLNFQERYNDTEPEDEWFGRRVWVLPGERVASGFDGMLAVEDVYMQRPMGFHVRDFGRTLSDDVWKDHEQRQKIFEYCPELSLIMDMKLERERCEGDDREGTIKQKPEEDKEKEKKAKEEQEKKAKELADRLEDEKKRKDAEAKQEDKDKHKAKDN</sequence>
<evidence type="ECO:0000313" key="4">
    <source>
        <dbReference type="EMBL" id="ELQ39279.1"/>
    </source>
</evidence>
<feature type="transmembrane region" description="Helical" evidence="2">
    <location>
        <begin position="98"/>
        <end position="118"/>
    </location>
</feature>
<keyword evidence="2" id="KW-1133">Transmembrane helix</keyword>
<dbReference type="EMBL" id="JH793318">
    <property type="protein sequence ID" value="ELQ39279.1"/>
    <property type="molecule type" value="Genomic_DNA"/>
</dbReference>
<dbReference type="Proteomes" id="UP000011086">
    <property type="component" value="Unassembled WGS sequence"/>
</dbReference>
<keyword evidence="2" id="KW-0812">Transmembrane</keyword>
<organism evidence="4">
    <name type="scientific">Pyricularia oryzae (strain Y34)</name>
    <name type="common">Rice blast fungus</name>
    <name type="synonym">Magnaporthe oryzae</name>
    <dbReference type="NCBI Taxonomy" id="1143189"/>
    <lineage>
        <taxon>Eukaryota</taxon>
        <taxon>Fungi</taxon>
        <taxon>Dikarya</taxon>
        <taxon>Ascomycota</taxon>
        <taxon>Pezizomycotina</taxon>
        <taxon>Sordariomycetes</taxon>
        <taxon>Sordariomycetidae</taxon>
        <taxon>Magnaporthales</taxon>
        <taxon>Pyriculariaceae</taxon>
        <taxon>Pyricularia</taxon>
    </lineage>
</organism>
<reference evidence="4" key="1">
    <citation type="journal article" date="2012" name="PLoS Genet.">
        <title>Comparative analysis of the genomes of two field isolates of the rice blast fungus Magnaporthe oryzae.</title>
        <authorList>
            <person name="Xue M."/>
            <person name="Yang J."/>
            <person name="Li Z."/>
            <person name="Hu S."/>
            <person name="Yao N."/>
            <person name="Dean R.A."/>
            <person name="Zhao W."/>
            <person name="Shen M."/>
            <person name="Zhang H."/>
            <person name="Li C."/>
            <person name="Liu L."/>
            <person name="Cao L."/>
            <person name="Xu X."/>
            <person name="Xing Y."/>
            <person name="Hsiang T."/>
            <person name="Zhang Z."/>
            <person name="Xu J.R."/>
            <person name="Peng Y.L."/>
        </authorList>
    </citation>
    <scope>NUCLEOTIDE SEQUENCE</scope>
    <source>
        <strain evidence="4">Y34</strain>
    </source>
</reference>
<feature type="domain" description="DUF5672" evidence="3">
    <location>
        <begin position="214"/>
        <end position="355"/>
    </location>
</feature>
<dbReference type="AlphaFoldDB" id="A0AA97NZI5"/>
<proteinExistence type="predicted"/>
<dbReference type="Pfam" id="PF18922">
    <property type="entry name" value="DUF5672"/>
    <property type="match status" value="1"/>
</dbReference>
<evidence type="ECO:0000256" key="2">
    <source>
        <dbReference type="SAM" id="Phobius"/>
    </source>
</evidence>
<feature type="region of interest" description="Disordered" evidence="1">
    <location>
        <begin position="397"/>
        <end position="459"/>
    </location>
</feature>
<keyword evidence="2" id="KW-0472">Membrane</keyword>
<evidence type="ECO:0000256" key="1">
    <source>
        <dbReference type="SAM" id="MobiDB-lite"/>
    </source>
</evidence>
<dbReference type="InterPro" id="IPR043729">
    <property type="entry name" value="DUF5672"/>
</dbReference>
<name>A0AA97NZI5_PYRO3</name>
<evidence type="ECO:0000259" key="3">
    <source>
        <dbReference type="Pfam" id="PF18922"/>
    </source>
</evidence>
<accession>A0AA97NZI5</accession>
<protein>
    <recommendedName>
        <fullName evidence="3">DUF5672 domain-containing protein</fullName>
    </recommendedName>
</protein>